<comment type="caution">
    <text evidence="1">The sequence shown here is derived from an EMBL/GenBank/DDBJ whole genome shotgun (WGS) entry which is preliminary data.</text>
</comment>
<protein>
    <submittedName>
        <fullName evidence="1">Uncharacterized protein</fullName>
    </submittedName>
</protein>
<dbReference type="Proteomes" id="UP000016487">
    <property type="component" value="Unassembled WGS sequence"/>
</dbReference>
<evidence type="ECO:0000313" key="1">
    <source>
        <dbReference type="EMBL" id="KAF7774533.1"/>
    </source>
</evidence>
<sequence>MRDKSVSEGIDTLYGDHDKQYCRHNAQRLLKWHNSYLLQR</sequence>
<evidence type="ECO:0000313" key="2">
    <source>
        <dbReference type="Proteomes" id="UP000016487"/>
    </source>
</evidence>
<dbReference type="AlphaFoldDB" id="A0AAD4FTF4"/>
<dbReference type="EMBL" id="AHBZ03000014">
    <property type="protein sequence ID" value="KAF7774533.1"/>
    <property type="molecule type" value="Genomic_DNA"/>
</dbReference>
<gene>
    <name evidence="1" type="ORF">PCIT_a0992</name>
</gene>
<organism evidence="1 2">
    <name type="scientific">Pseudoalteromonas citrea</name>
    <dbReference type="NCBI Taxonomy" id="43655"/>
    <lineage>
        <taxon>Bacteria</taxon>
        <taxon>Pseudomonadati</taxon>
        <taxon>Pseudomonadota</taxon>
        <taxon>Gammaproteobacteria</taxon>
        <taxon>Alteromonadales</taxon>
        <taxon>Pseudoalteromonadaceae</taxon>
        <taxon>Pseudoalteromonas</taxon>
    </lineage>
</organism>
<proteinExistence type="predicted"/>
<reference evidence="1" key="1">
    <citation type="journal article" date="2012" name="J. Bacteriol.">
        <title>Genome sequences of type strains of seven species of the marine bacterium Pseudoalteromonas.</title>
        <authorList>
            <person name="Xie B.B."/>
            <person name="Shu Y.L."/>
            <person name="Qin Q.L."/>
            <person name="Rong J.C."/>
            <person name="Zhang X.Y."/>
            <person name="Chen X.L."/>
            <person name="Shi M."/>
            <person name="He H.L."/>
            <person name="Zhou B.C."/>
            <person name="Zhang Y.Z."/>
        </authorList>
    </citation>
    <scope>NUCLEOTIDE SEQUENCE</scope>
    <source>
        <strain evidence="1">DSM 8771</strain>
    </source>
</reference>
<accession>A0AAD4FTF4</accession>
<reference evidence="1" key="2">
    <citation type="submission" date="2015-03" db="EMBL/GenBank/DDBJ databases">
        <title>Genome sequence of Pseudoalteromonas citrea.</title>
        <authorList>
            <person name="Xie B.-B."/>
            <person name="Rong J.-C."/>
            <person name="Qin Q.-L."/>
            <person name="Zhang Y.-Z."/>
        </authorList>
    </citation>
    <scope>NUCLEOTIDE SEQUENCE</scope>
    <source>
        <strain evidence="1">DSM 8771</strain>
    </source>
</reference>
<name>A0AAD4FTF4_9GAMM</name>